<dbReference type="RefSeq" id="WP_072895315.1">
    <property type="nucleotide sequence ID" value="NZ_FQVM01000010.1"/>
</dbReference>
<accession>A0A1M4W4K2</accession>
<organism evidence="1 2">
    <name type="scientific">Clostridium fallax</name>
    <dbReference type="NCBI Taxonomy" id="1533"/>
    <lineage>
        <taxon>Bacteria</taxon>
        <taxon>Bacillati</taxon>
        <taxon>Bacillota</taxon>
        <taxon>Clostridia</taxon>
        <taxon>Eubacteriales</taxon>
        <taxon>Clostridiaceae</taxon>
        <taxon>Clostridium</taxon>
    </lineage>
</organism>
<keyword evidence="2" id="KW-1185">Reference proteome</keyword>
<dbReference type="AlphaFoldDB" id="A0A1M4W4K2"/>
<evidence type="ECO:0008006" key="3">
    <source>
        <dbReference type="Google" id="ProtNLM"/>
    </source>
</evidence>
<gene>
    <name evidence="1" type="ORF">SAMN05443638_11060</name>
</gene>
<evidence type="ECO:0000313" key="1">
    <source>
        <dbReference type="EMBL" id="SHE76149.1"/>
    </source>
</evidence>
<dbReference type="InterPro" id="IPR019644">
    <property type="entry name" value="DUF2508"/>
</dbReference>
<reference evidence="1 2" key="1">
    <citation type="submission" date="2016-11" db="EMBL/GenBank/DDBJ databases">
        <authorList>
            <person name="Jaros S."/>
            <person name="Januszkiewicz K."/>
            <person name="Wedrychowicz H."/>
        </authorList>
    </citation>
    <scope>NUCLEOTIDE SEQUENCE [LARGE SCALE GENOMIC DNA]</scope>
    <source>
        <strain evidence="1 2">DSM 2631</strain>
    </source>
</reference>
<dbReference type="OrthoDB" id="1809893at2"/>
<proteinExistence type="predicted"/>
<dbReference type="Proteomes" id="UP000184035">
    <property type="component" value="Unassembled WGS sequence"/>
</dbReference>
<sequence>MIKRNKKKNEKYNINRDKIIELIRLAKVEIDIARENFNYLDDPKLIEMAIYQEQAAKSKFEYLVLEAKRKGIKAEDEKIYLDYCK</sequence>
<dbReference type="EMBL" id="FQVM01000010">
    <property type="protein sequence ID" value="SHE76149.1"/>
    <property type="molecule type" value="Genomic_DNA"/>
</dbReference>
<evidence type="ECO:0000313" key="2">
    <source>
        <dbReference type="Proteomes" id="UP000184035"/>
    </source>
</evidence>
<dbReference type="STRING" id="1533.SAMN05443638_11060"/>
<dbReference type="Pfam" id="PF10704">
    <property type="entry name" value="DUF2508"/>
    <property type="match status" value="1"/>
</dbReference>
<name>A0A1M4W4K2_9CLOT</name>
<protein>
    <recommendedName>
        <fullName evidence="3">DUF2508 domain-containing protein</fullName>
    </recommendedName>
</protein>